<evidence type="ECO:0000313" key="2">
    <source>
        <dbReference type="Proteomes" id="UP000067626"/>
    </source>
</evidence>
<reference evidence="1 2" key="1">
    <citation type="submission" date="2015-07" db="EMBL/GenBank/DDBJ databases">
        <title>Genome analysis of myxobacterium Chondromyces crocatus Cm c5 reveals a high potential for natural compound synthesis and the genetic basis for the loss of fruiting body formation.</title>
        <authorList>
            <person name="Zaburannyi N."/>
            <person name="Bunk B."/>
            <person name="Maier J."/>
            <person name="Overmann J."/>
            <person name="Mueller R."/>
        </authorList>
    </citation>
    <scope>NUCLEOTIDE SEQUENCE [LARGE SCALE GENOMIC DNA]</scope>
    <source>
        <strain evidence="1 2">Cm c5</strain>
    </source>
</reference>
<dbReference type="Proteomes" id="UP000067626">
    <property type="component" value="Chromosome"/>
</dbReference>
<accession>A0A0K1EK68</accession>
<proteinExistence type="predicted"/>
<dbReference type="KEGG" id="ccro:CMC5_054270"/>
<dbReference type="AlphaFoldDB" id="A0A0K1EK68"/>
<protein>
    <submittedName>
        <fullName evidence="1">Uncharacterized protein</fullName>
    </submittedName>
</protein>
<dbReference type="EMBL" id="CP012159">
    <property type="protein sequence ID" value="AKT41260.1"/>
    <property type="molecule type" value="Genomic_DNA"/>
</dbReference>
<organism evidence="1 2">
    <name type="scientific">Chondromyces crocatus</name>
    <dbReference type="NCBI Taxonomy" id="52"/>
    <lineage>
        <taxon>Bacteria</taxon>
        <taxon>Pseudomonadati</taxon>
        <taxon>Myxococcota</taxon>
        <taxon>Polyangia</taxon>
        <taxon>Polyangiales</taxon>
        <taxon>Polyangiaceae</taxon>
        <taxon>Chondromyces</taxon>
    </lineage>
</organism>
<sequence length="345" mass="38828">MQVARQHNGAARVSRGPYRLNPRYAVDVDPVALRRYVLLGRHRSPRLETPEAVASATDVCRVVSRHVERGEEECAADLLVVALSSPALRLELDERIALLSKLAAMEIQLGQFEAASGHAVMLERLGGQHVLPVAQMEGLHIQAIAARQRYDFDRAIALDKRAMACLVALKFPASCAWYRWALPRDLAISYSLLVQSRERGRLVERGKADALWSRATRLFRESLRLAEQAGVNSEVTHCVMRLACHRLAQHRRTPIEEREVTAGADRVKEFTVPMSFIWRRVNAAEKLLRSSRAQRDSAVEAFARCARESLEHGYMHQFRLVESTFRAASMELRDVVRGMATDGEG</sequence>
<name>A0A0K1EK68_CHOCO</name>
<keyword evidence="2" id="KW-1185">Reference proteome</keyword>
<evidence type="ECO:0000313" key="1">
    <source>
        <dbReference type="EMBL" id="AKT41260.1"/>
    </source>
</evidence>
<gene>
    <name evidence="1" type="ORF">CMC5_054270</name>
</gene>